<dbReference type="AlphaFoldDB" id="H2ZFJ2"/>
<dbReference type="InParanoid" id="H2ZFJ2"/>
<keyword evidence="4" id="KW-1185">Reference proteome</keyword>
<evidence type="ECO:0000313" key="3">
    <source>
        <dbReference type="Ensembl" id="ENSCSAVP00000016358.1"/>
    </source>
</evidence>
<proteinExistence type="predicted"/>
<reference evidence="3" key="2">
    <citation type="submission" date="2025-08" db="UniProtKB">
        <authorList>
            <consortium name="Ensembl"/>
        </authorList>
    </citation>
    <scope>IDENTIFICATION</scope>
</reference>
<dbReference type="HOGENOM" id="CLU_1204433_0_0_1"/>
<evidence type="ECO:0000256" key="2">
    <source>
        <dbReference type="SAM" id="MobiDB-lite"/>
    </source>
</evidence>
<name>H2ZFJ2_CIOSA</name>
<protein>
    <submittedName>
        <fullName evidence="3">Uncharacterized protein</fullName>
    </submittedName>
</protein>
<accession>H2ZFJ2</accession>
<feature type="region of interest" description="Disordered" evidence="2">
    <location>
        <begin position="205"/>
        <end position="230"/>
    </location>
</feature>
<organism evidence="3 4">
    <name type="scientific">Ciona savignyi</name>
    <name type="common">Pacific transparent sea squirt</name>
    <dbReference type="NCBI Taxonomy" id="51511"/>
    <lineage>
        <taxon>Eukaryota</taxon>
        <taxon>Metazoa</taxon>
        <taxon>Chordata</taxon>
        <taxon>Tunicata</taxon>
        <taxon>Ascidiacea</taxon>
        <taxon>Phlebobranchia</taxon>
        <taxon>Cionidae</taxon>
        <taxon>Ciona</taxon>
    </lineage>
</organism>
<dbReference type="Ensembl" id="ENSCSAVT00000016539.1">
    <property type="protein sequence ID" value="ENSCSAVP00000016358.1"/>
    <property type="gene ID" value="ENSCSAVG00000009628.1"/>
</dbReference>
<dbReference type="Proteomes" id="UP000007875">
    <property type="component" value="Unassembled WGS sequence"/>
</dbReference>
<keyword evidence="1" id="KW-0175">Coiled coil</keyword>
<reference evidence="3" key="3">
    <citation type="submission" date="2025-09" db="UniProtKB">
        <authorList>
            <consortium name="Ensembl"/>
        </authorList>
    </citation>
    <scope>IDENTIFICATION</scope>
</reference>
<sequence>MEEEARRKMADLEEQFKTQLNELQLRLDQARHEINRQNESDGKQLRVEVEVLRRLKQTSREEISSLGVENTRLKNRSRQVEARLQASEDKQVRMQHDFDIAYRGMALCNKSFDEQRHHMEVLLEQFKENSKKLQDENDELMTHLDAINRRWKPDEATSSRRYSTDYVSSSMTSSTTCTFDSGMPKPSLNVDDCDVSIDFTNSGFSGELPELSPIGKAPPNNFLNETKRPP</sequence>
<evidence type="ECO:0000256" key="1">
    <source>
        <dbReference type="SAM" id="Coils"/>
    </source>
</evidence>
<feature type="coiled-coil region" evidence="1">
    <location>
        <begin position="2"/>
        <end position="40"/>
    </location>
</feature>
<reference evidence="4" key="1">
    <citation type="submission" date="2003-08" db="EMBL/GenBank/DDBJ databases">
        <authorList>
            <person name="Birren B."/>
            <person name="Nusbaum C."/>
            <person name="Abebe A."/>
            <person name="Abouelleil A."/>
            <person name="Adekoya E."/>
            <person name="Ait-zahra M."/>
            <person name="Allen N."/>
            <person name="Allen T."/>
            <person name="An P."/>
            <person name="Anderson M."/>
            <person name="Anderson S."/>
            <person name="Arachchi H."/>
            <person name="Armbruster J."/>
            <person name="Bachantsang P."/>
            <person name="Baldwin J."/>
            <person name="Barry A."/>
            <person name="Bayul T."/>
            <person name="Blitshsteyn B."/>
            <person name="Bloom T."/>
            <person name="Blye J."/>
            <person name="Boguslavskiy L."/>
            <person name="Borowsky M."/>
            <person name="Boukhgalter B."/>
            <person name="Brunache A."/>
            <person name="Butler J."/>
            <person name="Calixte N."/>
            <person name="Calvo S."/>
            <person name="Camarata J."/>
            <person name="Campo K."/>
            <person name="Chang J."/>
            <person name="Cheshatsang Y."/>
            <person name="Citroen M."/>
            <person name="Collymore A."/>
            <person name="Considine T."/>
            <person name="Cook A."/>
            <person name="Cooke P."/>
            <person name="Corum B."/>
            <person name="Cuomo C."/>
            <person name="David R."/>
            <person name="Dawoe T."/>
            <person name="Degray S."/>
            <person name="Dodge S."/>
            <person name="Dooley K."/>
            <person name="Dorje P."/>
            <person name="Dorjee K."/>
            <person name="Dorris L."/>
            <person name="Duffey N."/>
            <person name="Dupes A."/>
            <person name="Elkins T."/>
            <person name="Engels R."/>
            <person name="Erickson J."/>
            <person name="Farina A."/>
            <person name="Faro S."/>
            <person name="Ferreira P."/>
            <person name="Fischer H."/>
            <person name="Fitzgerald M."/>
            <person name="Foley K."/>
            <person name="Gage D."/>
            <person name="Galagan J."/>
            <person name="Gearin G."/>
            <person name="Gnerre S."/>
            <person name="Gnirke A."/>
            <person name="Goyette A."/>
            <person name="Graham J."/>
            <person name="Grandbois E."/>
            <person name="Gyaltsen K."/>
            <person name="Hafez N."/>
            <person name="Hagopian D."/>
            <person name="Hagos B."/>
            <person name="Hall J."/>
            <person name="Hatcher B."/>
            <person name="Heller A."/>
            <person name="Higgins H."/>
            <person name="Honan T."/>
            <person name="Horn A."/>
            <person name="Houde N."/>
            <person name="Hughes L."/>
            <person name="Hulme W."/>
            <person name="Husby E."/>
            <person name="Iliev I."/>
            <person name="Jaffe D."/>
            <person name="Jones C."/>
            <person name="Kamal M."/>
            <person name="Kamat A."/>
            <person name="Kamvysselis M."/>
            <person name="Karlsson E."/>
            <person name="Kells C."/>
            <person name="Kieu A."/>
            <person name="Kisner P."/>
            <person name="Kodira C."/>
            <person name="Kulbokas E."/>
            <person name="Labutti K."/>
            <person name="Lama D."/>
            <person name="Landers T."/>
            <person name="Leger J."/>
            <person name="Levine S."/>
            <person name="Lewis D."/>
            <person name="Lewis T."/>
            <person name="Lindblad-toh K."/>
            <person name="Liu X."/>
            <person name="Lokyitsang T."/>
            <person name="Lokyitsang Y."/>
            <person name="Lucien O."/>
            <person name="Lui A."/>
            <person name="Ma L.J."/>
            <person name="Mabbitt R."/>
            <person name="Macdonald J."/>
            <person name="Maclean C."/>
            <person name="Major J."/>
            <person name="Manning J."/>
            <person name="Marabella R."/>
            <person name="Maru K."/>
            <person name="Matthews C."/>
            <person name="Mauceli E."/>
            <person name="Mccarthy M."/>
            <person name="Mcdonough S."/>
            <person name="Mcghee T."/>
            <person name="Meldrim J."/>
            <person name="Meneus L."/>
            <person name="Mesirov J."/>
            <person name="Mihalev A."/>
            <person name="Mihova T."/>
            <person name="Mikkelsen T."/>
            <person name="Mlenga V."/>
            <person name="Moru K."/>
            <person name="Mozes J."/>
            <person name="Mulrain L."/>
            <person name="Munson G."/>
            <person name="Naylor J."/>
            <person name="Newes C."/>
            <person name="Nguyen C."/>
            <person name="Nguyen N."/>
            <person name="Nguyen T."/>
            <person name="Nicol R."/>
            <person name="Nielsen C."/>
            <person name="Nizzari M."/>
            <person name="Norbu C."/>
            <person name="Norbu N."/>
            <person name="O'donnell P."/>
            <person name="Okoawo O."/>
            <person name="O'leary S."/>
            <person name="Omotosho B."/>
            <person name="O'neill K."/>
            <person name="Osman S."/>
            <person name="Parker S."/>
            <person name="Perrin D."/>
            <person name="Phunkhang P."/>
            <person name="Piqani B."/>
            <person name="Purcell S."/>
            <person name="Rachupka T."/>
            <person name="Ramasamy U."/>
            <person name="Rameau R."/>
            <person name="Ray V."/>
            <person name="Raymond C."/>
            <person name="Retta R."/>
            <person name="Richardson S."/>
            <person name="Rise C."/>
            <person name="Rodriguez J."/>
            <person name="Rogers J."/>
            <person name="Rogov P."/>
            <person name="Rutman M."/>
            <person name="Schupbach R."/>
            <person name="Seaman C."/>
            <person name="Settipalli S."/>
            <person name="Sharpe T."/>
            <person name="Sheridan J."/>
            <person name="Sherpa N."/>
            <person name="Shi J."/>
            <person name="Smirnov S."/>
            <person name="Smith C."/>
            <person name="Sougnez C."/>
            <person name="Spencer B."/>
            <person name="Stalker J."/>
            <person name="Stange-thomann N."/>
            <person name="Stavropoulos S."/>
            <person name="Stetson K."/>
            <person name="Stone C."/>
            <person name="Stone S."/>
            <person name="Stubbs M."/>
            <person name="Talamas J."/>
            <person name="Tchuinga P."/>
            <person name="Tenzing P."/>
            <person name="Tesfaye S."/>
            <person name="Theodore J."/>
            <person name="Thoulutsang Y."/>
            <person name="Topham K."/>
            <person name="Towey S."/>
            <person name="Tsamla T."/>
            <person name="Tsomo N."/>
            <person name="Vallee D."/>
            <person name="Vassiliev H."/>
            <person name="Venkataraman V."/>
            <person name="Vinson J."/>
            <person name="Vo A."/>
            <person name="Wade C."/>
            <person name="Wang S."/>
            <person name="Wangchuk T."/>
            <person name="Wangdi T."/>
            <person name="Whittaker C."/>
            <person name="Wilkinson J."/>
            <person name="Wu Y."/>
            <person name="Wyman D."/>
            <person name="Yadav S."/>
            <person name="Yang S."/>
            <person name="Yang X."/>
            <person name="Yeager S."/>
            <person name="Yee E."/>
            <person name="Young G."/>
            <person name="Zainoun J."/>
            <person name="Zembeck L."/>
            <person name="Zimmer A."/>
            <person name="Zody M."/>
            <person name="Lander E."/>
        </authorList>
    </citation>
    <scope>NUCLEOTIDE SEQUENCE [LARGE SCALE GENOMIC DNA]</scope>
</reference>
<feature type="coiled-coil region" evidence="1">
    <location>
        <begin position="116"/>
        <end position="150"/>
    </location>
</feature>
<evidence type="ECO:0000313" key="4">
    <source>
        <dbReference type="Proteomes" id="UP000007875"/>
    </source>
</evidence>